<evidence type="ECO:0000256" key="4">
    <source>
        <dbReference type="ARBA" id="ARBA00022490"/>
    </source>
</evidence>
<protein>
    <recommendedName>
        <fullName evidence="9">U5 small nuclear ribonucleoprotein TSSC4</fullName>
    </recommendedName>
</protein>
<dbReference type="Pfam" id="PF15264">
    <property type="entry name" value="TSSC4"/>
    <property type="match status" value="1"/>
</dbReference>
<sequence>MSHENKKKQLFDCLEAAEKKLTGSCLEQREEDYRNINQNTSRERDRSIEKYKRKDSIFKQPELPINKCLKARKRPDYEKNPQKYRHYSLADVTDTSDRMNSSAAFSFLREMEERKSNQRAIESSEPEKIVFKNSTKLRPKEEHNEDEQLQKNKIIGNKFVCKEYVVGEKREKVKSKKTTSSISTSSKSAKQLKLSHLDDDDDVQED</sequence>
<keyword evidence="5" id="KW-0507">mRNA processing</keyword>
<dbReference type="EMBL" id="JADBJN010000003">
    <property type="protein sequence ID" value="KAG5672675.1"/>
    <property type="molecule type" value="Genomic_DNA"/>
</dbReference>
<keyword evidence="8" id="KW-0539">Nucleus</keyword>
<dbReference type="GO" id="GO:0005681">
    <property type="term" value="C:spliceosomal complex"/>
    <property type="evidence" value="ECO:0007669"/>
    <property type="project" value="UniProtKB-KW"/>
</dbReference>
<comment type="caution">
    <text evidence="12">The sequence shown here is derived from an EMBL/GenBank/DDBJ whole genome shotgun (WGS) entry which is preliminary data.</text>
</comment>
<dbReference type="Proteomes" id="UP001107558">
    <property type="component" value="Chromosome 3"/>
</dbReference>
<feature type="compositionally biased region" description="Basic and acidic residues" evidence="11">
    <location>
        <begin position="138"/>
        <end position="150"/>
    </location>
</feature>
<organism evidence="12 13">
    <name type="scientific">Polypedilum vanderplanki</name>
    <name type="common">Sleeping chironomid midge</name>
    <dbReference type="NCBI Taxonomy" id="319348"/>
    <lineage>
        <taxon>Eukaryota</taxon>
        <taxon>Metazoa</taxon>
        <taxon>Ecdysozoa</taxon>
        <taxon>Arthropoda</taxon>
        <taxon>Hexapoda</taxon>
        <taxon>Insecta</taxon>
        <taxon>Pterygota</taxon>
        <taxon>Neoptera</taxon>
        <taxon>Endopterygota</taxon>
        <taxon>Diptera</taxon>
        <taxon>Nematocera</taxon>
        <taxon>Chironomoidea</taxon>
        <taxon>Chironomidae</taxon>
        <taxon>Chironominae</taxon>
        <taxon>Polypedilum</taxon>
        <taxon>Polypedilum</taxon>
    </lineage>
</organism>
<comment type="function">
    <text evidence="10">Protein associated with the U5 snRNP, during its maturation and its post-splicing recycling and which is required for spliceosomal tri-snRNP complex assembly in the nucleus. Has a molecular sequestering activity and transiently hinders SNRNP200 binding sites for constitutive splicing factors that intervene later during the assembly of the spliceosome and splicing. Together with its molecular sequestering activity, may also function as a molecular adapter and placeholder, coordinating the assembly of the U5 snRNP and its association with the U4/U6 di-snRNP.</text>
</comment>
<keyword evidence="13" id="KW-1185">Reference proteome</keyword>
<proteinExistence type="inferred from homology"/>
<evidence type="ECO:0000256" key="10">
    <source>
        <dbReference type="ARBA" id="ARBA00045970"/>
    </source>
</evidence>
<keyword evidence="6" id="KW-0747">Spliceosome</keyword>
<evidence type="ECO:0000313" key="13">
    <source>
        <dbReference type="Proteomes" id="UP001107558"/>
    </source>
</evidence>
<dbReference type="AlphaFoldDB" id="A0A9J6BT64"/>
<gene>
    <name evidence="12" type="ORF">PVAND_002786</name>
</gene>
<evidence type="ECO:0000256" key="5">
    <source>
        <dbReference type="ARBA" id="ARBA00022664"/>
    </source>
</evidence>
<evidence type="ECO:0000256" key="8">
    <source>
        <dbReference type="ARBA" id="ARBA00023242"/>
    </source>
</evidence>
<evidence type="ECO:0000256" key="9">
    <source>
        <dbReference type="ARBA" id="ARBA00035304"/>
    </source>
</evidence>
<feature type="region of interest" description="Disordered" evidence="11">
    <location>
        <begin position="116"/>
        <end position="150"/>
    </location>
</feature>
<feature type="region of interest" description="Disordered" evidence="11">
    <location>
        <begin position="172"/>
        <end position="206"/>
    </location>
</feature>
<dbReference type="InterPro" id="IPR029338">
    <property type="entry name" value="TSSC4"/>
</dbReference>
<feature type="compositionally biased region" description="Basic and acidic residues" evidence="11">
    <location>
        <begin position="41"/>
        <end position="56"/>
    </location>
</feature>
<comment type="subcellular location">
    <subcellularLocation>
        <location evidence="2">Cytoplasm</location>
    </subcellularLocation>
    <subcellularLocation>
        <location evidence="1">Nucleus</location>
    </subcellularLocation>
</comment>
<name>A0A9J6BT64_POLVA</name>
<accession>A0A9J6BT64</accession>
<dbReference type="OrthoDB" id="1906282at2759"/>
<dbReference type="PANTHER" id="PTHR13445:SF3">
    <property type="entry name" value="U5 SMALL NUCLEAR RIBONUCLEOPROTEIN TSSC4"/>
    <property type="match status" value="1"/>
</dbReference>
<evidence type="ECO:0000313" key="12">
    <source>
        <dbReference type="EMBL" id="KAG5672675.1"/>
    </source>
</evidence>
<evidence type="ECO:0000256" key="1">
    <source>
        <dbReference type="ARBA" id="ARBA00004123"/>
    </source>
</evidence>
<dbReference type="GO" id="GO:0005737">
    <property type="term" value="C:cytoplasm"/>
    <property type="evidence" value="ECO:0007669"/>
    <property type="project" value="UniProtKB-SubCell"/>
</dbReference>
<evidence type="ECO:0000256" key="7">
    <source>
        <dbReference type="ARBA" id="ARBA00023187"/>
    </source>
</evidence>
<comment type="similarity">
    <text evidence="3">Belongs to the TSSC4 family.</text>
</comment>
<evidence type="ECO:0000256" key="2">
    <source>
        <dbReference type="ARBA" id="ARBA00004496"/>
    </source>
</evidence>
<evidence type="ECO:0000256" key="6">
    <source>
        <dbReference type="ARBA" id="ARBA00022728"/>
    </source>
</evidence>
<keyword evidence="7" id="KW-0508">mRNA splicing</keyword>
<dbReference type="PANTHER" id="PTHR13445">
    <property type="entry name" value="TUMOR SUPPRESSING SUBTRANSFERABLE CANDIDATE 4 TSSC4"/>
    <property type="match status" value="1"/>
</dbReference>
<feature type="region of interest" description="Disordered" evidence="11">
    <location>
        <begin position="26"/>
        <end position="56"/>
    </location>
</feature>
<evidence type="ECO:0000256" key="3">
    <source>
        <dbReference type="ARBA" id="ARBA00010362"/>
    </source>
</evidence>
<feature type="compositionally biased region" description="Low complexity" evidence="11">
    <location>
        <begin position="178"/>
        <end position="189"/>
    </location>
</feature>
<keyword evidence="4" id="KW-0963">Cytoplasm</keyword>
<dbReference type="GO" id="GO:0006397">
    <property type="term" value="P:mRNA processing"/>
    <property type="evidence" value="ECO:0007669"/>
    <property type="project" value="UniProtKB-KW"/>
</dbReference>
<dbReference type="GO" id="GO:0008380">
    <property type="term" value="P:RNA splicing"/>
    <property type="evidence" value="ECO:0007669"/>
    <property type="project" value="UniProtKB-KW"/>
</dbReference>
<evidence type="ECO:0000256" key="11">
    <source>
        <dbReference type="SAM" id="MobiDB-lite"/>
    </source>
</evidence>
<reference evidence="12" key="1">
    <citation type="submission" date="2021-03" db="EMBL/GenBank/DDBJ databases">
        <title>Chromosome level genome of the anhydrobiotic midge Polypedilum vanderplanki.</title>
        <authorList>
            <person name="Yoshida Y."/>
            <person name="Kikawada T."/>
            <person name="Gusev O."/>
        </authorList>
    </citation>
    <scope>NUCLEOTIDE SEQUENCE</scope>
    <source>
        <strain evidence="12">NIAS01</strain>
        <tissue evidence="12">Whole body or cell culture</tissue>
    </source>
</reference>